<keyword evidence="1" id="KW-1133">Transmembrane helix</keyword>
<gene>
    <name evidence="2" type="ORF">METZ01_LOCUS460259</name>
</gene>
<accession>A0A383AJQ4</accession>
<protein>
    <recommendedName>
        <fullName evidence="3">ABC3 transporter permease protein domain-containing protein</fullName>
    </recommendedName>
</protein>
<organism evidence="2">
    <name type="scientific">marine metagenome</name>
    <dbReference type="NCBI Taxonomy" id="408172"/>
    <lineage>
        <taxon>unclassified sequences</taxon>
        <taxon>metagenomes</taxon>
        <taxon>ecological metagenomes</taxon>
    </lineage>
</organism>
<dbReference type="AlphaFoldDB" id="A0A383AJQ4"/>
<keyword evidence="1" id="KW-0812">Transmembrane</keyword>
<dbReference type="EMBL" id="UINC01192315">
    <property type="protein sequence ID" value="SVE07405.1"/>
    <property type="molecule type" value="Genomic_DNA"/>
</dbReference>
<name>A0A383AJQ4_9ZZZZ</name>
<reference evidence="2" key="1">
    <citation type="submission" date="2018-05" db="EMBL/GenBank/DDBJ databases">
        <authorList>
            <person name="Lanie J.A."/>
            <person name="Ng W.-L."/>
            <person name="Kazmierczak K.M."/>
            <person name="Andrzejewski T.M."/>
            <person name="Davidsen T.M."/>
            <person name="Wayne K.J."/>
            <person name="Tettelin H."/>
            <person name="Glass J.I."/>
            <person name="Rusch D."/>
            <person name="Podicherti R."/>
            <person name="Tsui H.-C.T."/>
            <person name="Winkler M.E."/>
        </authorList>
    </citation>
    <scope>NUCLEOTIDE SEQUENCE</scope>
</reference>
<evidence type="ECO:0008006" key="3">
    <source>
        <dbReference type="Google" id="ProtNLM"/>
    </source>
</evidence>
<evidence type="ECO:0000313" key="2">
    <source>
        <dbReference type="EMBL" id="SVE07405.1"/>
    </source>
</evidence>
<evidence type="ECO:0000256" key="1">
    <source>
        <dbReference type="SAM" id="Phobius"/>
    </source>
</evidence>
<proteinExistence type="predicted"/>
<sequence>MLVILLAVIAGLSVLAFAVYLLVQLCLNPVVIPTIVLKSLRQHALSTIITAASIGLGCGLLMGVWVVN</sequence>
<feature type="transmembrane region" description="Helical" evidence="1">
    <location>
        <begin position="42"/>
        <end position="67"/>
    </location>
</feature>
<feature type="non-terminal residue" evidence="2">
    <location>
        <position position="68"/>
    </location>
</feature>
<keyword evidence="1" id="KW-0472">Membrane</keyword>